<evidence type="ECO:0000313" key="1">
    <source>
        <dbReference type="EMBL" id="KAH6935451.1"/>
    </source>
</evidence>
<organism evidence="1 2">
    <name type="scientific">Hyalomma asiaticum</name>
    <name type="common">Tick</name>
    <dbReference type="NCBI Taxonomy" id="266040"/>
    <lineage>
        <taxon>Eukaryota</taxon>
        <taxon>Metazoa</taxon>
        <taxon>Ecdysozoa</taxon>
        <taxon>Arthropoda</taxon>
        <taxon>Chelicerata</taxon>
        <taxon>Arachnida</taxon>
        <taxon>Acari</taxon>
        <taxon>Parasitiformes</taxon>
        <taxon>Ixodida</taxon>
        <taxon>Ixodoidea</taxon>
        <taxon>Ixodidae</taxon>
        <taxon>Hyalomminae</taxon>
        <taxon>Hyalomma</taxon>
    </lineage>
</organism>
<gene>
    <name evidence="1" type="ORF">HPB50_006015</name>
</gene>
<reference evidence="1" key="1">
    <citation type="submission" date="2020-05" db="EMBL/GenBank/DDBJ databases">
        <title>Large-scale comparative analyses of tick genomes elucidate their genetic diversity and vector capacities.</title>
        <authorList>
            <person name="Jia N."/>
            <person name="Wang J."/>
            <person name="Shi W."/>
            <person name="Du L."/>
            <person name="Sun Y."/>
            <person name="Zhan W."/>
            <person name="Jiang J."/>
            <person name="Wang Q."/>
            <person name="Zhang B."/>
            <person name="Ji P."/>
            <person name="Sakyi L.B."/>
            <person name="Cui X."/>
            <person name="Yuan T."/>
            <person name="Jiang B."/>
            <person name="Yang W."/>
            <person name="Lam T.T.-Y."/>
            <person name="Chang Q."/>
            <person name="Ding S."/>
            <person name="Wang X."/>
            <person name="Zhu J."/>
            <person name="Ruan X."/>
            <person name="Zhao L."/>
            <person name="Wei J."/>
            <person name="Que T."/>
            <person name="Du C."/>
            <person name="Cheng J."/>
            <person name="Dai P."/>
            <person name="Han X."/>
            <person name="Huang E."/>
            <person name="Gao Y."/>
            <person name="Liu J."/>
            <person name="Shao H."/>
            <person name="Ye R."/>
            <person name="Li L."/>
            <person name="Wei W."/>
            <person name="Wang X."/>
            <person name="Wang C."/>
            <person name="Yang T."/>
            <person name="Huo Q."/>
            <person name="Li W."/>
            <person name="Guo W."/>
            <person name="Chen H."/>
            <person name="Zhou L."/>
            <person name="Ni X."/>
            <person name="Tian J."/>
            <person name="Zhou Y."/>
            <person name="Sheng Y."/>
            <person name="Liu T."/>
            <person name="Pan Y."/>
            <person name="Xia L."/>
            <person name="Li J."/>
            <person name="Zhao F."/>
            <person name="Cao W."/>
        </authorList>
    </citation>
    <scope>NUCLEOTIDE SEQUENCE</scope>
    <source>
        <strain evidence="1">Hyas-2018</strain>
    </source>
</reference>
<dbReference type="Proteomes" id="UP000821845">
    <property type="component" value="Chromosome 3"/>
</dbReference>
<keyword evidence="2" id="KW-1185">Reference proteome</keyword>
<protein>
    <submittedName>
        <fullName evidence="1">Uncharacterized protein</fullName>
    </submittedName>
</protein>
<sequence>MEQPPYQRPASQGKDVDGSYELVCPNTATRGGLSNIPTEGEHMVVALNRKSVFDTMSHSRYLNWKELAVDRKCAIRSFLADRKATIGIGDIISEKFGMPDRKATIGIGDIISEKFGMPAGVSRTPVHLSYITAAFKSSGLQATRGSRGTKTLMTPPELPSTGRVNQQSATPHKPTRPTERDWSPLFATMRETE</sequence>
<evidence type="ECO:0000313" key="2">
    <source>
        <dbReference type="Proteomes" id="UP000821845"/>
    </source>
</evidence>
<name>A0ACB7SNB4_HYAAI</name>
<accession>A0ACB7SNB4</accession>
<comment type="caution">
    <text evidence="1">The sequence shown here is derived from an EMBL/GenBank/DDBJ whole genome shotgun (WGS) entry which is preliminary data.</text>
</comment>
<proteinExistence type="predicted"/>
<dbReference type="EMBL" id="CM023483">
    <property type="protein sequence ID" value="KAH6935451.1"/>
    <property type="molecule type" value="Genomic_DNA"/>
</dbReference>